<feature type="region of interest" description="Disordered" evidence="1">
    <location>
        <begin position="291"/>
        <end position="355"/>
    </location>
</feature>
<accession>A0A6G1IBC9</accession>
<evidence type="ECO:0000313" key="5">
    <source>
        <dbReference type="Proteomes" id="UP000799640"/>
    </source>
</evidence>
<dbReference type="OrthoDB" id="422827at2759"/>
<evidence type="ECO:0000313" key="4">
    <source>
        <dbReference type="EMBL" id="KAF2405582.1"/>
    </source>
</evidence>
<dbReference type="PROSITE" id="PS50003">
    <property type="entry name" value="PH_DOMAIN"/>
    <property type="match status" value="1"/>
</dbReference>
<feature type="compositionally biased region" description="Polar residues" evidence="1">
    <location>
        <begin position="298"/>
        <end position="308"/>
    </location>
</feature>
<sequence length="936" mass="102491">MLSSPITPLEGDVEMFQRGKMQPLFAIDTGLANRRIHALSIVPEVPTPRTNTLEVPVVRSAHARPLSEVTQIFEDEEDSSPDDQAYEADEYDDQSLFEEDSESLFEGNESRRSQTTISTFDEIPTPHSIRRTFLTLEARPVEGPKGPHLFRSSTAFDDHVLQLSPLLPKRIPLSLDTTAIGRFSPNGTPTTVTTAITSAPAAVQAPFGAAWDRDEPRTWSAQQVGLWMYNLGIDAAIVEKFQFHDITGTVLLDLQLNDLKELGIQSFGKRHQIWNFICSLRQGHGSLSPVPTPFEDINGSSSCNSTENLHAAQPLRRSPSTTPTAPPKPAEQEPAQPRRRRRKHRRNGDEPIMPADSVSIVAIEQLIPKPHSCPKGEKCHKYKRQQKLLRRLKEEHGFPISPENGGRIFIAGDPGNAGSAPNLVEGARRSADEQLPALAEEAEDAGQSTVGASVVASSDLLGPGEFPAIALHESALKYLEERDPQENVKQFLTLQHIEPPSACPAAEDLDTPVGDYGTRLELFPPQPTLPVAPNPFAQQQHALPARPLTQLHALPRLDIPRASSALSYAQHQSYLQQMAHLHHQQAQFQQQQAALQHQQDLHNHYAPALPPNPYDTFSPCHTALSPDSAFPRTHPAHQPPAATSPPSRGASPITQAVDPRESLRESIYRFGTPASEFDVPVAVTTVPRGPIARETSQSVPPNMTFGDGPRVERVSFVQDRASMSGPTPPVVQRSASRAERRRPSMALPAVAEHEATPVTAQRRGSAATGSSAEAVARLETEGERGEDPRYPGVTHAGWMKKRRTRLLRHEWRSAHFRLRGSELAMHRNDVPGAEAQEVLDVGQYGIACSSIAGGGKLAAKLKALKIATSGESHGTAGKDAAFEFQLVPGEGESGKTHHFAVRSRDERIDWMRELMLARALKAKKDGYEVAHNGNAV</sequence>
<evidence type="ECO:0000259" key="2">
    <source>
        <dbReference type="PROSITE" id="PS50003"/>
    </source>
</evidence>
<dbReference type="AlphaFoldDB" id="A0A6G1IBC9"/>
<dbReference type="InterPro" id="IPR011993">
    <property type="entry name" value="PH-like_dom_sf"/>
</dbReference>
<feature type="compositionally biased region" description="Low complexity" evidence="1">
    <location>
        <begin position="313"/>
        <end position="323"/>
    </location>
</feature>
<dbReference type="InterPro" id="IPR013761">
    <property type="entry name" value="SAM/pointed_sf"/>
</dbReference>
<organism evidence="4 5">
    <name type="scientific">Trichodelitschia bisporula</name>
    <dbReference type="NCBI Taxonomy" id="703511"/>
    <lineage>
        <taxon>Eukaryota</taxon>
        <taxon>Fungi</taxon>
        <taxon>Dikarya</taxon>
        <taxon>Ascomycota</taxon>
        <taxon>Pezizomycotina</taxon>
        <taxon>Dothideomycetes</taxon>
        <taxon>Dothideomycetes incertae sedis</taxon>
        <taxon>Phaeotrichales</taxon>
        <taxon>Phaeotrichaceae</taxon>
        <taxon>Trichodelitschia</taxon>
    </lineage>
</organism>
<dbReference type="Pfam" id="PF07647">
    <property type="entry name" value="SAM_2"/>
    <property type="match status" value="1"/>
</dbReference>
<feature type="domain" description="SAM" evidence="3">
    <location>
        <begin position="219"/>
        <end position="283"/>
    </location>
</feature>
<dbReference type="PROSITE" id="PS50105">
    <property type="entry name" value="SAM_DOMAIN"/>
    <property type="match status" value="1"/>
</dbReference>
<name>A0A6G1IBC9_9PEZI</name>
<dbReference type="InterPro" id="IPR001849">
    <property type="entry name" value="PH_domain"/>
</dbReference>
<feature type="region of interest" description="Disordered" evidence="1">
    <location>
        <begin position="622"/>
        <end position="660"/>
    </location>
</feature>
<gene>
    <name evidence="4" type="ORF">EJ06DRAFT_30894</name>
</gene>
<dbReference type="SMART" id="SM00233">
    <property type="entry name" value="PH"/>
    <property type="match status" value="1"/>
</dbReference>
<evidence type="ECO:0000259" key="3">
    <source>
        <dbReference type="PROSITE" id="PS50105"/>
    </source>
</evidence>
<proteinExistence type="predicted"/>
<protein>
    <recommendedName>
        <fullName evidence="6">SAM and PH domain-containing protein</fullName>
    </recommendedName>
</protein>
<feature type="compositionally biased region" description="Basic residues" evidence="1">
    <location>
        <begin position="337"/>
        <end position="346"/>
    </location>
</feature>
<dbReference type="SUPFAM" id="SSF50729">
    <property type="entry name" value="PH domain-like"/>
    <property type="match status" value="1"/>
</dbReference>
<evidence type="ECO:0000256" key="1">
    <source>
        <dbReference type="SAM" id="MobiDB-lite"/>
    </source>
</evidence>
<evidence type="ECO:0008006" key="6">
    <source>
        <dbReference type="Google" id="ProtNLM"/>
    </source>
</evidence>
<feature type="compositionally biased region" description="Basic and acidic residues" evidence="1">
    <location>
        <begin position="776"/>
        <end position="789"/>
    </location>
</feature>
<dbReference type="InterPro" id="IPR001660">
    <property type="entry name" value="SAM"/>
</dbReference>
<dbReference type="Pfam" id="PF00169">
    <property type="entry name" value="PH"/>
    <property type="match status" value="1"/>
</dbReference>
<dbReference type="Gene3D" id="2.30.29.30">
    <property type="entry name" value="Pleckstrin-homology domain (PH domain)/Phosphotyrosine-binding domain (PTB)"/>
    <property type="match status" value="1"/>
</dbReference>
<dbReference type="CDD" id="cd09535">
    <property type="entry name" value="SAM_BOI-like_fungal"/>
    <property type="match status" value="1"/>
</dbReference>
<feature type="region of interest" description="Disordered" evidence="1">
    <location>
        <begin position="721"/>
        <end position="794"/>
    </location>
</feature>
<feature type="domain" description="PH" evidence="2">
    <location>
        <begin position="792"/>
        <end position="919"/>
    </location>
</feature>
<dbReference type="SUPFAM" id="SSF47769">
    <property type="entry name" value="SAM/Pointed domain"/>
    <property type="match status" value="1"/>
</dbReference>
<dbReference type="Gene3D" id="1.10.150.50">
    <property type="entry name" value="Transcription Factor, Ets-1"/>
    <property type="match status" value="1"/>
</dbReference>
<keyword evidence="5" id="KW-1185">Reference proteome</keyword>
<dbReference type="Proteomes" id="UP000799640">
    <property type="component" value="Unassembled WGS sequence"/>
</dbReference>
<dbReference type="SMART" id="SM00454">
    <property type="entry name" value="SAM"/>
    <property type="match status" value="1"/>
</dbReference>
<dbReference type="EMBL" id="ML996687">
    <property type="protein sequence ID" value="KAF2405582.1"/>
    <property type="molecule type" value="Genomic_DNA"/>
</dbReference>
<reference evidence="4" key="1">
    <citation type="journal article" date="2020" name="Stud. Mycol.">
        <title>101 Dothideomycetes genomes: a test case for predicting lifestyles and emergence of pathogens.</title>
        <authorList>
            <person name="Haridas S."/>
            <person name="Albert R."/>
            <person name="Binder M."/>
            <person name="Bloem J."/>
            <person name="Labutti K."/>
            <person name="Salamov A."/>
            <person name="Andreopoulos B."/>
            <person name="Baker S."/>
            <person name="Barry K."/>
            <person name="Bills G."/>
            <person name="Bluhm B."/>
            <person name="Cannon C."/>
            <person name="Castanera R."/>
            <person name="Culley D."/>
            <person name="Daum C."/>
            <person name="Ezra D."/>
            <person name="Gonzalez J."/>
            <person name="Henrissat B."/>
            <person name="Kuo A."/>
            <person name="Liang C."/>
            <person name="Lipzen A."/>
            <person name="Lutzoni F."/>
            <person name="Magnuson J."/>
            <person name="Mondo S."/>
            <person name="Nolan M."/>
            <person name="Ohm R."/>
            <person name="Pangilinan J."/>
            <person name="Park H.-J."/>
            <person name="Ramirez L."/>
            <person name="Alfaro M."/>
            <person name="Sun H."/>
            <person name="Tritt A."/>
            <person name="Yoshinaga Y."/>
            <person name="Zwiers L.-H."/>
            <person name="Turgeon B."/>
            <person name="Goodwin S."/>
            <person name="Spatafora J."/>
            <person name="Crous P."/>
            <person name="Grigoriev I."/>
        </authorList>
    </citation>
    <scope>NUCLEOTIDE SEQUENCE</scope>
    <source>
        <strain evidence="4">CBS 262.69</strain>
    </source>
</reference>